<gene>
    <name evidence="2" type="ORF">B1812_17870</name>
</gene>
<evidence type="ECO:0000313" key="3">
    <source>
        <dbReference type="Proteomes" id="UP000193978"/>
    </source>
</evidence>
<dbReference type="AlphaFoldDB" id="A0A1W6MYL7"/>
<sequence>MTDELPTEHFEHAEHAEHAAHSGTPFLLTVSVTIAILAVAAATVGSLESLETAAALSEQNRAALLQNKTTDQWSFFQAKSVKKNAYEIAARQSQGALAQNFSEQAARNEAESKAIREKADSLESEVETRLHEAERHEHRHHVLTVGVTLLHVAIAITTVAIITGGRRWPWGLGIALGVAGVALAGYAYL</sequence>
<feature type="transmembrane region" description="Helical" evidence="1">
    <location>
        <begin position="26"/>
        <end position="47"/>
    </location>
</feature>
<feature type="transmembrane region" description="Helical" evidence="1">
    <location>
        <begin position="168"/>
        <end position="188"/>
    </location>
</feature>
<proteinExistence type="predicted"/>
<reference evidence="2 3" key="1">
    <citation type="submission" date="2017-02" db="EMBL/GenBank/DDBJ databases">
        <authorList>
            <person name="Peterson S.W."/>
        </authorList>
    </citation>
    <scope>NUCLEOTIDE SEQUENCE [LARGE SCALE GENOMIC DNA]</scope>
    <source>
        <strain evidence="2 3">S285</strain>
    </source>
</reference>
<dbReference type="RefSeq" id="WP_085772785.1">
    <property type="nucleotide sequence ID" value="NZ_AP027149.1"/>
</dbReference>
<dbReference type="EMBL" id="CP019948">
    <property type="protein sequence ID" value="ARN82653.1"/>
    <property type="molecule type" value="Genomic_DNA"/>
</dbReference>
<accession>A0A1W6MYL7</accession>
<evidence type="ECO:0008006" key="4">
    <source>
        <dbReference type="Google" id="ProtNLM"/>
    </source>
</evidence>
<evidence type="ECO:0000313" key="2">
    <source>
        <dbReference type="EMBL" id="ARN82653.1"/>
    </source>
</evidence>
<protein>
    <recommendedName>
        <fullName evidence="4">DUF4337 domain-containing protein</fullName>
    </recommendedName>
</protein>
<dbReference type="KEGG" id="mbry:B1812_17870"/>
<feature type="transmembrane region" description="Helical" evidence="1">
    <location>
        <begin position="142"/>
        <end position="162"/>
    </location>
</feature>
<name>A0A1W6MYL7_9HYPH</name>
<keyword evidence="1" id="KW-1133">Transmembrane helix</keyword>
<dbReference type="Proteomes" id="UP000193978">
    <property type="component" value="Chromosome"/>
</dbReference>
<keyword evidence="1" id="KW-0812">Transmembrane</keyword>
<dbReference type="STRING" id="655015.B1812_17870"/>
<keyword evidence="3" id="KW-1185">Reference proteome</keyword>
<evidence type="ECO:0000256" key="1">
    <source>
        <dbReference type="SAM" id="Phobius"/>
    </source>
</evidence>
<keyword evidence="1" id="KW-0472">Membrane</keyword>
<dbReference type="OrthoDB" id="9806096at2"/>
<dbReference type="InterPro" id="IPR025570">
    <property type="entry name" value="DUF4337"/>
</dbReference>
<organism evidence="2 3">
    <name type="scientific">Methylocystis bryophila</name>
    <dbReference type="NCBI Taxonomy" id="655015"/>
    <lineage>
        <taxon>Bacteria</taxon>
        <taxon>Pseudomonadati</taxon>
        <taxon>Pseudomonadota</taxon>
        <taxon>Alphaproteobacteria</taxon>
        <taxon>Hyphomicrobiales</taxon>
        <taxon>Methylocystaceae</taxon>
        <taxon>Methylocystis</taxon>
    </lineage>
</organism>
<dbReference type="Pfam" id="PF14235">
    <property type="entry name" value="DUF4337"/>
    <property type="match status" value="1"/>
</dbReference>